<reference evidence="3" key="1">
    <citation type="submission" date="2022-11" db="UniProtKB">
        <authorList>
            <consortium name="WormBaseParasite"/>
        </authorList>
    </citation>
    <scope>IDENTIFICATION</scope>
</reference>
<evidence type="ECO:0000313" key="2">
    <source>
        <dbReference type="Proteomes" id="UP000887566"/>
    </source>
</evidence>
<dbReference type="AlphaFoldDB" id="A0A914UM06"/>
<sequence>MLPSMHPDIGGGRGERSFSCGTNFCGRTCVRRKGSIDRSTKRTVIDRDQKKKTSSRSALPANLAETVGGRLEDSWRRRRRRRKWRGSRQTDWRAGSRVLCEWVLLTEPDARKQSGSTTVSAREGNRSLGKTTAPVNDIALPAVLRCDPTFALKLAR</sequence>
<evidence type="ECO:0000256" key="1">
    <source>
        <dbReference type="SAM" id="MobiDB-lite"/>
    </source>
</evidence>
<feature type="region of interest" description="Disordered" evidence="1">
    <location>
        <begin position="44"/>
        <end position="63"/>
    </location>
</feature>
<dbReference type="Proteomes" id="UP000887566">
    <property type="component" value="Unplaced"/>
</dbReference>
<feature type="region of interest" description="Disordered" evidence="1">
    <location>
        <begin position="111"/>
        <end position="132"/>
    </location>
</feature>
<name>A0A914UM06_9BILA</name>
<dbReference type="WBParaSite" id="PSAMB.scaffold1079size36238.g10827.t1">
    <property type="protein sequence ID" value="PSAMB.scaffold1079size36238.g10827.t1"/>
    <property type="gene ID" value="PSAMB.scaffold1079size36238.g10827"/>
</dbReference>
<protein>
    <submittedName>
        <fullName evidence="3">Uncharacterized protein</fullName>
    </submittedName>
</protein>
<keyword evidence="2" id="KW-1185">Reference proteome</keyword>
<evidence type="ECO:0000313" key="3">
    <source>
        <dbReference type="WBParaSite" id="PSAMB.scaffold1079size36238.g10827.t1"/>
    </source>
</evidence>
<organism evidence="2 3">
    <name type="scientific">Plectus sambesii</name>
    <dbReference type="NCBI Taxonomy" id="2011161"/>
    <lineage>
        <taxon>Eukaryota</taxon>
        <taxon>Metazoa</taxon>
        <taxon>Ecdysozoa</taxon>
        <taxon>Nematoda</taxon>
        <taxon>Chromadorea</taxon>
        <taxon>Plectida</taxon>
        <taxon>Plectina</taxon>
        <taxon>Plectoidea</taxon>
        <taxon>Plectidae</taxon>
        <taxon>Plectus</taxon>
    </lineage>
</organism>
<proteinExistence type="predicted"/>
<accession>A0A914UM06</accession>